<keyword evidence="10" id="KW-0998">Cell outer membrane</keyword>
<name>A0A239I8Y9_9SPHN</name>
<keyword evidence="2" id="KW-0813">Transport</keyword>
<dbReference type="GO" id="GO:0009279">
    <property type="term" value="C:cell outer membrane"/>
    <property type="evidence" value="ECO:0007669"/>
    <property type="project" value="UniProtKB-SubCell"/>
</dbReference>
<evidence type="ECO:0000256" key="3">
    <source>
        <dbReference type="ARBA" id="ARBA00022452"/>
    </source>
</evidence>
<keyword evidence="9" id="KW-0472">Membrane</keyword>
<dbReference type="Gene3D" id="2.40.170.20">
    <property type="entry name" value="TonB-dependent receptor, beta-barrel domain"/>
    <property type="match status" value="1"/>
</dbReference>
<evidence type="ECO:0000256" key="2">
    <source>
        <dbReference type="ARBA" id="ARBA00022448"/>
    </source>
</evidence>
<dbReference type="AlphaFoldDB" id="A0A239I8Y9"/>
<keyword evidence="5" id="KW-0812">Transmembrane</keyword>
<dbReference type="PANTHER" id="PTHR32552">
    <property type="entry name" value="FERRICHROME IRON RECEPTOR-RELATED"/>
    <property type="match status" value="1"/>
</dbReference>
<proteinExistence type="predicted"/>
<dbReference type="Pfam" id="PF00593">
    <property type="entry name" value="TonB_dep_Rec_b-barrel"/>
    <property type="match status" value="1"/>
</dbReference>
<evidence type="ECO:0000256" key="10">
    <source>
        <dbReference type="ARBA" id="ARBA00023237"/>
    </source>
</evidence>
<dbReference type="InterPro" id="IPR039426">
    <property type="entry name" value="TonB-dep_rcpt-like"/>
</dbReference>
<dbReference type="InterPro" id="IPR036942">
    <property type="entry name" value="Beta-barrel_TonB_sf"/>
</dbReference>
<evidence type="ECO:0000256" key="9">
    <source>
        <dbReference type="ARBA" id="ARBA00023136"/>
    </source>
</evidence>
<dbReference type="PANTHER" id="PTHR32552:SF81">
    <property type="entry name" value="TONB-DEPENDENT OUTER MEMBRANE RECEPTOR"/>
    <property type="match status" value="1"/>
</dbReference>
<evidence type="ECO:0000313" key="13">
    <source>
        <dbReference type="Proteomes" id="UP000198281"/>
    </source>
</evidence>
<dbReference type="GO" id="GO:0006826">
    <property type="term" value="P:iron ion transport"/>
    <property type="evidence" value="ECO:0007669"/>
    <property type="project" value="UniProtKB-KW"/>
</dbReference>
<keyword evidence="6" id="KW-0408">Iron</keyword>
<evidence type="ECO:0000256" key="5">
    <source>
        <dbReference type="ARBA" id="ARBA00022692"/>
    </source>
</evidence>
<keyword evidence="8" id="KW-0798">TonB box</keyword>
<sequence length="395" mass="42503">MPITADIAVPVNDRQLSISASSSFQFTDKLRLEVGARYSELKSVQTASVTATSPGSPGFPAFGIPFIPAFSSTTDAIPPELSKTKNHPLTGGATLTYEFTPDVTAYAAYGRSFRSGTAGVGVPVNLSNDLIKSSSERSDAFEIGLKTAVLDRRITLNLSAFYQKFDGYISRFPGISYDNGALNLFGQPVGPPDGNVDGAFDFNYNGDATVKGIEATIAGRPIDAWDFSVSAAYVRARFDDAVLPCNDFNGDGEPDSEGDAGITGPGNVSYCASNGRLGDVPDFSLTANTEVRFTAGDLEPFVRALFSYRPSVFSERSNFDYQSRELLDLYVGMRGLGAGWEVSLFAKNVLNQRRITNISQGESRTATDGGDYLSGYRIINATNPREFGITTSYRF</sequence>
<evidence type="ECO:0000259" key="11">
    <source>
        <dbReference type="Pfam" id="PF00593"/>
    </source>
</evidence>
<dbReference type="InterPro" id="IPR000531">
    <property type="entry name" value="Beta-barrel_TonB"/>
</dbReference>
<dbReference type="EMBL" id="FZOS01000022">
    <property type="protein sequence ID" value="SNS90055.1"/>
    <property type="molecule type" value="Genomic_DNA"/>
</dbReference>
<evidence type="ECO:0000256" key="8">
    <source>
        <dbReference type="ARBA" id="ARBA00023077"/>
    </source>
</evidence>
<dbReference type="Proteomes" id="UP000198281">
    <property type="component" value="Unassembled WGS sequence"/>
</dbReference>
<evidence type="ECO:0000256" key="7">
    <source>
        <dbReference type="ARBA" id="ARBA00023065"/>
    </source>
</evidence>
<keyword evidence="12" id="KW-0675">Receptor</keyword>
<comment type="subcellular location">
    <subcellularLocation>
        <location evidence="1">Cell outer membrane</location>
        <topology evidence="1">Multi-pass membrane protein</topology>
    </subcellularLocation>
</comment>
<keyword evidence="3" id="KW-1134">Transmembrane beta strand</keyword>
<keyword evidence="7" id="KW-0406">Ion transport</keyword>
<feature type="domain" description="TonB-dependent receptor-like beta-barrel" evidence="11">
    <location>
        <begin position="13"/>
        <end position="349"/>
    </location>
</feature>
<evidence type="ECO:0000256" key="4">
    <source>
        <dbReference type="ARBA" id="ARBA00022496"/>
    </source>
</evidence>
<dbReference type="SUPFAM" id="SSF56935">
    <property type="entry name" value="Porins"/>
    <property type="match status" value="1"/>
</dbReference>
<gene>
    <name evidence="12" type="ORF">SAMN06295912_12260</name>
</gene>
<evidence type="ECO:0000256" key="6">
    <source>
        <dbReference type="ARBA" id="ARBA00023004"/>
    </source>
</evidence>
<organism evidence="12 13">
    <name type="scientific">Edaphosphingomonas laterariae</name>
    <dbReference type="NCBI Taxonomy" id="861865"/>
    <lineage>
        <taxon>Bacteria</taxon>
        <taxon>Pseudomonadati</taxon>
        <taxon>Pseudomonadota</taxon>
        <taxon>Alphaproteobacteria</taxon>
        <taxon>Sphingomonadales</taxon>
        <taxon>Rhizorhabdaceae</taxon>
        <taxon>Edaphosphingomonas</taxon>
    </lineage>
</organism>
<evidence type="ECO:0000313" key="12">
    <source>
        <dbReference type="EMBL" id="SNS90055.1"/>
    </source>
</evidence>
<keyword evidence="4" id="KW-0410">Iron transport</keyword>
<reference evidence="13" key="1">
    <citation type="submission" date="2017-06" db="EMBL/GenBank/DDBJ databases">
        <authorList>
            <person name="Varghese N."/>
            <person name="Submissions S."/>
        </authorList>
    </citation>
    <scope>NUCLEOTIDE SEQUENCE [LARGE SCALE GENOMIC DNA]</scope>
    <source>
        <strain evidence="13">LNB2</strain>
    </source>
</reference>
<accession>A0A239I8Y9</accession>
<keyword evidence="13" id="KW-1185">Reference proteome</keyword>
<evidence type="ECO:0000256" key="1">
    <source>
        <dbReference type="ARBA" id="ARBA00004571"/>
    </source>
</evidence>
<protein>
    <submittedName>
        <fullName evidence="12">TonB dependent receptor</fullName>
    </submittedName>
</protein>